<dbReference type="RefSeq" id="WP_131184773.1">
    <property type="nucleotide sequence ID" value="NZ_QJUO01000017.1"/>
</dbReference>
<evidence type="ECO:0008006" key="3">
    <source>
        <dbReference type="Google" id="ProtNLM"/>
    </source>
</evidence>
<organism evidence="1 2">
    <name type="scientific">Stutzerimonas kirkiae</name>
    <dbReference type="NCBI Taxonomy" id="2211392"/>
    <lineage>
        <taxon>Bacteria</taxon>
        <taxon>Pseudomonadati</taxon>
        <taxon>Pseudomonadota</taxon>
        <taxon>Gammaproteobacteria</taxon>
        <taxon>Pseudomonadales</taxon>
        <taxon>Pseudomonadaceae</taxon>
        <taxon>Stutzerimonas</taxon>
    </lineage>
</organism>
<comment type="caution">
    <text evidence="1">The sequence shown here is derived from an EMBL/GenBank/DDBJ whole genome shotgun (WGS) entry which is preliminary data.</text>
</comment>
<reference evidence="1 2" key="1">
    <citation type="submission" date="2018-06" db="EMBL/GenBank/DDBJ databases">
        <title>Three novel Pseudomonas species isolated from symptomatic oak.</title>
        <authorList>
            <person name="Bueno-Gonzalez V."/>
            <person name="Brady C."/>
        </authorList>
    </citation>
    <scope>NUCLEOTIDE SEQUENCE [LARGE SCALE GENOMIC DNA]</scope>
    <source>
        <strain evidence="1 2">P17C</strain>
    </source>
</reference>
<sequence length="222" mass="23810">MKSFIPCALGLALALGGCASNPDRQLTERLAAMPSTAGHELAQSPLALPIEELRRNSQAPGRIEVRRGQAAIAFQDFEKVLTGLRLPHDDDGQPAMRSLSYHVSQSLLDHCNQVCGLKIAANQGVPGQFVTFNCDGMILNLRDYYPSQGKQGFSLSRDRVNLLIAGQPAWLQRSVSANGQGATFLAWQGADRGYALFSASAEDETATRLVELANSLSTGGQP</sequence>
<dbReference type="PROSITE" id="PS51257">
    <property type="entry name" value="PROKAR_LIPOPROTEIN"/>
    <property type="match status" value="1"/>
</dbReference>
<dbReference type="AlphaFoldDB" id="A0A4Q9R499"/>
<dbReference type="EMBL" id="QJUP01000017">
    <property type="protein sequence ID" value="TBU94814.1"/>
    <property type="molecule type" value="Genomic_DNA"/>
</dbReference>
<protein>
    <recommendedName>
        <fullName evidence="3">Lipoprotein</fullName>
    </recommendedName>
</protein>
<evidence type="ECO:0000313" key="1">
    <source>
        <dbReference type="EMBL" id="TBU94814.1"/>
    </source>
</evidence>
<proteinExistence type="predicted"/>
<accession>A0A4Q9R499</accession>
<gene>
    <name evidence="1" type="ORF">DNJ96_12735</name>
</gene>
<evidence type="ECO:0000313" key="2">
    <source>
        <dbReference type="Proteomes" id="UP000292639"/>
    </source>
</evidence>
<name>A0A4Q9R499_9GAMM</name>
<keyword evidence="2" id="KW-1185">Reference proteome</keyword>
<dbReference type="Proteomes" id="UP000292639">
    <property type="component" value="Unassembled WGS sequence"/>
</dbReference>